<sequence>MAEIKRPTPPITLIDCEEVDDNIPDDRLGHYHAEWRKTIRYYQARIRTFLAVQEGWPRTDEYPSIITEIVKVSQSILLEKHLPAWPPEMPLSPGLYKLLSRAFTDFRSQLKKTARAAILETYRFNHKNVWANKSEIAAFVSLLLTPDQGFFTFQHFDISDPYNMKAHRGIFENPAWSILVKNYYYRGSGPDSRVLSTHLQHYGKNFLAINFLMDANDELEMVRLPSFNLPLPFDVYEDLAQTVGNFRTSLIANARLAVLETYRFNDVSLWSNPMKIRKYVRLLLTDGKGFYTFKHFDNRSANVAHSHSGIFENPAWVALTAKHYYDPASPVADASTRPDLFINFTADFVAINFAVLHHALQEWHHGFFSPLPLDEPTSRAEYLWLLNSLHHWDNLSEASGTDNGLSSLLARLRNDVMDKVVLSSASDPNVVQCTWVDRFV</sequence>
<feature type="domain" description="DUF6532" evidence="1">
    <location>
        <begin position="240"/>
        <end position="392"/>
    </location>
</feature>
<dbReference type="Pfam" id="PF20149">
    <property type="entry name" value="DUF6532"/>
    <property type="match status" value="2"/>
</dbReference>
<dbReference type="AlphaFoldDB" id="A0A165HVM0"/>
<dbReference type="Proteomes" id="UP000076842">
    <property type="component" value="Unassembled WGS sequence"/>
</dbReference>
<keyword evidence="3" id="KW-1185">Reference proteome</keyword>
<dbReference type="InParanoid" id="A0A165HVM0"/>
<dbReference type="EMBL" id="KV423937">
    <property type="protein sequence ID" value="KZT59804.1"/>
    <property type="molecule type" value="Genomic_DNA"/>
</dbReference>
<accession>A0A165HVM0</accession>
<dbReference type="InterPro" id="IPR045341">
    <property type="entry name" value="DUF6532"/>
</dbReference>
<feature type="domain" description="DUF6532" evidence="1">
    <location>
        <begin position="44"/>
        <end position="193"/>
    </location>
</feature>
<name>A0A165HVM0_9BASI</name>
<evidence type="ECO:0000313" key="2">
    <source>
        <dbReference type="EMBL" id="KZT59804.1"/>
    </source>
</evidence>
<proteinExistence type="predicted"/>
<gene>
    <name evidence="2" type="ORF">CALCODRAFT_481307</name>
</gene>
<evidence type="ECO:0000259" key="1">
    <source>
        <dbReference type="Pfam" id="PF20149"/>
    </source>
</evidence>
<reference evidence="2 3" key="1">
    <citation type="journal article" date="2016" name="Mol. Biol. Evol.">
        <title>Comparative Genomics of Early-Diverging Mushroom-Forming Fungi Provides Insights into the Origins of Lignocellulose Decay Capabilities.</title>
        <authorList>
            <person name="Nagy L.G."/>
            <person name="Riley R."/>
            <person name="Tritt A."/>
            <person name="Adam C."/>
            <person name="Daum C."/>
            <person name="Floudas D."/>
            <person name="Sun H."/>
            <person name="Yadav J.S."/>
            <person name="Pangilinan J."/>
            <person name="Larsson K.H."/>
            <person name="Matsuura K."/>
            <person name="Barry K."/>
            <person name="Labutti K."/>
            <person name="Kuo R."/>
            <person name="Ohm R.A."/>
            <person name="Bhattacharya S.S."/>
            <person name="Shirouzu T."/>
            <person name="Yoshinaga Y."/>
            <person name="Martin F.M."/>
            <person name="Grigoriev I.V."/>
            <person name="Hibbett D.S."/>
        </authorList>
    </citation>
    <scope>NUCLEOTIDE SEQUENCE [LARGE SCALE GENOMIC DNA]</scope>
    <source>
        <strain evidence="2 3">HHB12733</strain>
    </source>
</reference>
<organism evidence="2 3">
    <name type="scientific">Calocera cornea HHB12733</name>
    <dbReference type="NCBI Taxonomy" id="1353952"/>
    <lineage>
        <taxon>Eukaryota</taxon>
        <taxon>Fungi</taxon>
        <taxon>Dikarya</taxon>
        <taxon>Basidiomycota</taxon>
        <taxon>Agaricomycotina</taxon>
        <taxon>Dacrymycetes</taxon>
        <taxon>Dacrymycetales</taxon>
        <taxon>Dacrymycetaceae</taxon>
        <taxon>Calocera</taxon>
    </lineage>
</organism>
<protein>
    <recommendedName>
        <fullName evidence="1">DUF6532 domain-containing protein</fullName>
    </recommendedName>
</protein>
<evidence type="ECO:0000313" key="3">
    <source>
        <dbReference type="Proteomes" id="UP000076842"/>
    </source>
</evidence>